<evidence type="ECO:0000313" key="1">
    <source>
        <dbReference type="EMBL" id="QKD84817.1"/>
    </source>
</evidence>
<accession>A0A6M8BIQ7</accession>
<evidence type="ECO:0000313" key="2">
    <source>
        <dbReference type="Proteomes" id="UP000505210"/>
    </source>
</evidence>
<dbReference type="Pfam" id="PF12694">
    <property type="entry name" value="cpYpsA"/>
    <property type="match status" value="1"/>
</dbReference>
<dbReference type="Gene3D" id="3.40.50.450">
    <property type="match status" value="1"/>
</dbReference>
<dbReference type="AlphaFoldDB" id="A0A6M8BIQ7"/>
<dbReference type="EMBL" id="CP053661">
    <property type="protein sequence ID" value="QKD84817.1"/>
    <property type="molecule type" value="Genomic_DNA"/>
</dbReference>
<dbReference type="Proteomes" id="UP000505210">
    <property type="component" value="Chromosome"/>
</dbReference>
<name>A0A6M8BIQ7_9CYAN</name>
<dbReference type="InterPro" id="IPR024755">
    <property type="entry name" value="cpYpsA"/>
</dbReference>
<proteinExistence type="predicted"/>
<keyword evidence="2" id="KW-1185">Reference proteome</keyword>
<protein>
    <submittedName>
        <fullName evidence="1">Molybdenum cofactor carrier</fullName>
    </submittedName>
</protein>
<sequence>MQTLKIISGGQTGVDRAALDGAIAHGLAYGGWCPQGGWAEDFPTPPGLRAHYPHLQETPSPDPAQRTEWNVRDSTATLILVRSEDWQHSAGTQLTQAIATHLKKPLQIIQLNEAIALAALRAWLQTLPQNAILNIAGPRESESPGIYAIAHKALLHTWRTNPTE</sequence>
<organism evidence="1 2">
    <name type="scientific">Thermoleptolyngbya sichuanensis A183</name>
    <dbReference type="NCBI Taxonomy" id="2737172"/>
    <lineage>
        <taxon>Bacteria</taxon>
        <taxon>Bacillati</taxon>
        <taxon>Cyanobacteriota</taxon>
        <taxon>Cyanophyceae</taxon>
        <taxon>Oculatellales</taxon>
        <taxon>Oculatellaceae</taxon>
        <taxon>Thermoleptolyngbya</taxon>
        <taxon>Thermoleptolyngbya sichuanensis</taxon>
    </lineage>
</organism>
<reference evidence="1 2" key="1">
    <citation type="submission" date="2020-05" db="EMBL/GenBank/DDBJ databases">
        <title>Complete genome sequence of of a novel Thermoleptolyngbya strain isolated from hot springs of Ganzi, Sichuan China.</title>
        <authorList>
            <person name="Tang J."/>
            <person name="Daroch M."/>
            <person name="Li L."/>
            <person name="Waleron K."/>
            <person name="Waleron M."/>
            <person name="Waleron M."/>
        </authorList>
    </citation>
    <scope>NUCLEOTIDE SEQUENCE [LARGE SCALE GENOMIC DNA]</scope>
    <source>
        <strain evidence="1 2">PKUAC-SCTA183</strain>
    </source>
</reference>
<dbReference type="KEGG" id="theu:HPC62_07290"/>
<gene>
    <name evidence="1" type="ORF">HPC62_07290</name>
</gene>
<dbReference type="SUPFAM" id="SSF102405">
    <property type="entry name" value="MCP/YpsA-like"/>
    <property type="match status" value="1"/>
</dbReference>